<accession>A0ABM3V4V8</accession>
<reference evidence="4" key="1">
    <citation type="submission" date="2025-08" db="UniProtKB">
        <authorList>
            <consortium name="RefSeq"/>
        </authorList>
    </citation>
    <scope>IDENTIFICATION</scope>
    <source>
        <strain evidence="4">Aabys</strain>
        <tissue evidence="4">Whole body</tissue>
    </source>
</reference>
<gene>
    <name evidence="4" type="primary">LOC131803468</name>
</gene>
<dbReference type="PANTHER" id="PTHR47331:SF1">
    <property type="entry name" value="GAG-LIKE PROTEIN"/>
    <property type="match status" value="1"/>
</dbReference>
<name>A0ABM3V4V8_MUSDO</name>
<proteinExistence type="predicted"/>
<evidence type="ECO:0000313" key="3">
    <source>
        <dbReference type="Proteomes" id="UP001652621"/>
    </source>
</evidence>
<feature type="region of interest" description="Disordered" evidence="1">
    <location>
        <begin position="141"/>
        <end position="175"/>
    </location>
</feature>
<sequence>MDEFISMGQMEKVDPRKKALYYMPHQAVVLETSLTTKAEILIRPKSVTITKIKPECDDFQLMRIECVETGTELDIGESASTEAKAEVMEMIRKYKPEKSTRGLTPSELKDNKLWWHGPEWLILDENNWPISVTEFQTSSEEKRSQSMFAKSSEIADSSLKASGGKPEETEKVTGDSDQAGIIRANGRLGSTTCLTYNERHPVILAYESRIARLYVEFVHKITCHGGIRLVMTTVRLECWVIRLKSLVKSVIHNCKVCVLHRQKLMQQIMSVFPPERTTLSRAFTNTGVDFAGPFEIKSFTGRYSRITKGYVCLFVCFATKAIHLEAVSDLSTPAFLAALDRFVARRGCPNSMYSDNGRNFVGAARQIDSNFAQQVKSFKDEAVNKFGHQRLSWHFIPAAAPHMGELWESGVKSFKTHFKKLSGQLKYTFEEFSTLLATIEACLNSRPLGSMSEDVEDLQALTPAHFLIGSSMLTPAEPEEIKPVSSIFNRWRKLKAMHHDICRRWKEEYLVELHKRYKWKNPRNDLIVGDLVALKGESLCSTDWRLGRIVKVYHGSDDKVRVVDLKTQGGIITRPIHKLVLLPRSSQI</sequence>
<evidence type="ECO:0000256" key="1">
    <source>
        <dbReference type="SAM" id="MobiDB-lite"/>
    </source>
</evidence>
<protein>
    <submittedName>
        <fullName evidence="4">Uncharacterized protein LOC131803468</fullName>
    </submittedName>
</protein>
<feature type="compositionally biased region" description="Basic and acidic residues" evidence="1">
    <location>
        <begin position="165"/>
        <end position="174"/>
    </location>
</feature>
<dbReference type="InterPro" id="IPR012337">
    <property type="entry name" value="RNaseH-like_sf"/>
</dbReference>
<dbReference type="RefSeq" id="XP_058980811.1">
    <property type="nucleotide sequence ID" value="XM_059124828.1"/>
</dbReference>
<evidence type="ECO:0000259" key="2">
    <source>
        <dbReference type="Pfam" id="PF18701"/>
    </source>
</evidence>
<keyword evidence="3" id="KW-1185">Reference proteome</keyword>
<dbReference type="Proteomes" id="UP001652621">
    <property type="component" value="Unplaced"/>
</dbReference>
<dbReference type="Pfam" id="PF18701">
    <property type="entry name" value="DUF5641"/>
    <property type="match status" value="1"/>
</dbReference>
<dbReference type="PANTHER" id="PTHR47331">
    <property type="entry name" value="PHD-TYPE DOMAIN-CONTAINING PROTEIN"/>
    <property type="match status" value="1"/>
</dbReference>
<feature type="domain" description="DUF5641" evidence="2">
    <location>
        <begin position="489"/>
        <end position="582"/>
    </location>
</feature>
<dbReference type="Gene3D" id="3.30.420.10">
    <property type="entry name" value="Ribonuclease H-like superfamily/Ribonuclease H"/>
    <property type="match status" value="1"/>
</dbReference>
<organism evidence="3 4">
    <name type="scientific">Musca domestica</name>
    <name type="common">House fly</name>
    <dbReference type="NCBI Taxonomy" id="7370"/>
    <lineage>
        <taxon>Eukaryota</taxon>
        <taxon>Metazoa</taxon>
        <taxon>Ecdysozoa</taxon>
        <taxon>Arthropoda</taxon>
        <taxon>Hexapoda</taxon>
        <taxon>Insecta</taxon>
        <taxon>Pterygota</taxon>
        <taxon>Neoptera</taxon>
        <taxon>Endopterygota</taxon>
        <taxon>Diptera</taxon>
        <taxon>Brachycera</taxon>
        <taxon>Muscomorpha</taxon>
        <taxon>Muscoidea</taxon>
        <taxon>Muscidae</taxon>
        <taxon>Musca</taxon>
    </lineage>
</organism>
<dbReference type="GeneID" id="131803468"/>
<dbReference type="InterPro" id="IPR036397">
    <property type="entry name" value="RNaseH_sf"/>
</dbReference>
<evidence type="ECO:0000313" key="4">
    <source>
        <dbReference type="RefSeq" id="XP_058980811.1"/>
    </source>
</evidence>
<dbReference type="InterPro" id="IPR040676">
    <property type="entry name" value="DUF5641"/>
</dbReference>
<dbReference type="SUPFAM" id="SSF53098">
    <property type="entry name" value="Ribonuclease H-like"/>
    <property type="match status" value="1"/>
</dbReference>